<dbReference type="EMBL" id="BAAASG010000002">
    <property type="protein sequence ID" value="GAA2475111.1"/>
    <property type="molecule type" value="Genomic_DNA"/>
</dbReference>
<name>A0ABN3L351_STRLO</name>
<proteinExistence type="predicted"/>
<gene>
    <name evidence="2" type="ORF">GCM10010276_08250</name>
</gene>
<evidence type="ECO:0000256" key="1">
    <source>
        <dbReference type="SAM" id="MobiDB-lite"/>
    </source>
</evidence>
<sequence>MSMTKLEPRGRDGSGDKGVMTLKTEPIHEAYSFVCLRCGHGWEGSYEIRHILDRAGRLRADYYEKGFRVPSPLTSNRCRMCRGFRIRILRPGRVRSARPQFD</sequence>
<feature type="region of interest" description="Disordered" evidence="1">
    <location>
        <begin position="1"/>
        <end position="20"/>
    </location>
</feature>
<evidence type="ECO:0000313" key="3">
    <source>
        <dbReference type="Proteomes" id="UP001501777"/>
    </source>
</evidence>
<comment type="caution">
    <text evidence="2">The sequence shown here is derived from an EMBL/GenBank/DDBJ whole genome shotgun (WGS) entry which is preliminary data.</text>
</comment>
<accession>A0ABN3L351</accession>
<protein>
    <submittedName>
        <fullName evidence="2">Uncharacterized protein</fullName>
    </submittedName>
</protein>
<reference evidence="2 3" key="1">
    <citation type="journal article" date="2019" name="Int. J. Syst. Evol. Microbiol.">
        <title>The Global Catalogue of Microorganisms (GCM) 10K type strain sequencing project: providing services to taxonomists for standard genome sequencing and annotation.</title>
        <authorList>
            <consortium name="The Broad Institute Genomics Platform"/>
            <consortium name="The Broad Institute Genome Sequencing Center for Infectious Disease"/>
            <person name="Wu L."/>
            <person name="Ma J."/>
        </authorList>
    </citation>
    <scope>NUCLEOTIDE SEQUENCE [LARGE SCALE GENOMIC DNA]</scope>
    <source>
        <strain evidence="2 3">JCM 4395</strain>
    </source>
</reference>
<keyword evidence="3" id="KW-1185">Reference proteome</keyword>
<dbReference type="Proteomes" id="UP001501777">
    <property type="component" value="Unassembled WGS sequence"/>
</dbReference>
<organism evidence="2 3">
    <name type="scientific">Streptomyces longisporus</name>
    <dbReference type="NCBI Taxonomy" id="1948"/>
    <lineage>
        <taxon>Bacteria</taxon>
        <taxon>Bacillati</taxon>
        <taxon>Actinomycetota</taxon>
        <taxon>Actinomycetes</taxon>
        <taxon>Kitasatosporales</taxon>
        <taxon>Streptomycetaceae</taxon>
        <taxon>Streptomyces</taxon>
    </lineage>
</organism>
<feature type="compositionally biased region" description="Basic and acidic residues" evidence="1">
    <location>
        <begin position="1"/>
        <end position="15"/>
    </location>
</feature>
<evidence type="ECO:0000313" key="2">
    <source>
        <dbReference type="EMBL" id="GAA2475111.1"/>
    </source>
</evidence>